<gene>
    <name evidence="3" type="primary">ygfZ</name>
    <name evidence="3" type="ORF">Fuma_04736</name>
</gene>
<dbReference type="PANTHER" id="PTHR22602:SF0">
    <property type="entry name" value="TRANSFERASE CAF17, MITOCHONDRIAL-RELATED"/>
    <property type="match status" value="1"/>
</dbReference>
<name>A0A1P8WLY6_9PLAN</name>
<feature type="domain" description="GCVT N-terminal" evidence="2">
    <location>
        <begin position="31"/>
        <end position="242"/>
    </location>
</feature>
<dbReference type="OrthoDB" id="9796287at2"/>
<evidence type="ECO:0000259" key="2">
    <source>
        <dbReference type="Pfam" id="PF01571"/>
    </source>
</evidence>
<keyword evidence="4" id="KW-1185">Reference proteome</keyword>
<organism evidence="3 4">
    <name type="scientific">Fuerstiella marisgermanici</name>
    <dbReference type="NCBI Taxonomy" id="1891926"/>
    <lineage>
        <taxon>Bacteria</taxon>
        <taxon>Pseudomonadati</taxon>
        <taxon>Planctomycetota</taxon>
        <taxon>Planctomycetia</taxon>
        <taxon>Planctomycetales</taxon>
        <taxon>Planctomycetaceae</taxon>
        <taxon>Fuerstiella</taxon>
    </lineage>
</organism>
<dbReference type="PANTHER" id="PTHR22602">
    <property type="entry name" value="TRANSFERASE CAF17, MITOCHONDRIAL-RELATED"/>
    <property type="match status" value="1"/>
</dbReference>
<dbReference type="InterPro" id="IPR027266">
    <property type="entry name" value="TrmE/GcvT-like"/>
</dbReference>
<dbReference type="Gene3D" id="3.30.1360.120">
    <property type="entry name" value="Probable tRNA modification gtpase trme, domain 1"/>
    <property type="match status" value="1"/>
</dbReference>
<dbReference type="EMBL" id="CP017641">
    <property type="protein sequence ID" value="APZ95082.1"/>
    <property type="molecule type" value="Genomic_DNA"/>
</dbReference>
<sequence>MNSTQFLETLQALNPVLGTSSEGGAFVEHFGNLASELDALESSAVVCPISQLRRIRVSGNDRAKYLHNFCTNNIKELAQGHVCEAFFTDVKAKIIAHGLIAATDECHEIWTLTDDEQPLVNHLNRYIITEGVAIESDADEVSFFALLGPEAPAMLKASGIAEDSNAAAGTCSQSPAATVIHVAWNETPTVLLATHEPQELWNKLLAAGAVPSGQTIFEHQRIREGFPVVGVDVSSDNLAPEANRVAQAISYTKGCYLGQEPIARIDAMGHVNRKLFRCNAVQTADAESPSDLPKITSHSTATADRFPALIMLPVKQSRSDQPIHAVCGDGQVVVIELCK</sequence>
<evidence type="ECO:0000313" key="3">
    <source>
        <dbReference type="EMBL" id="APZ95082.1"/>
    </source>
</evidence>
<dbReference type="InterPro" id="IPR006222">
    <property type="entry name" value="GCVT_N"/>
</dbReference>
<dbReference type="Proteomes" id="UP000187735">
    <property type="component" value="Chromosome"/>
</dbReference>
<dbReference type="InterPro" id="IPR045179">
    <property type="entry name" value="YgfZ/GcvT"/>
</dbReference>
<dbReference type="GO" id="GO:0016226">
    <property type="term" value="P:iron-sulfur cluster assembly"/>
    <property type="evidence" value="ECO:0007669"/>
    <property type="project" value="TreeGrafter"/>
</dbReference>
<dbReference type="InterPro" id="IPR017703">
    <property type="entry name" value="YgfZ/GCV_T_CS"/>
</dbReference>
<evidence type="ECO:0000313" key="4">
    <source>
        <dbReference type="Proteomes" id="UP000187735"/>
    </source>
</evidence>
<dbReference type="Pfam" id="PF01571">
    <property type="entry name" value="GCV_T"/>
    <property type="match status" value="1"/>
</dbReference>
<keyword evidence="1" id="KW-0809">Transit peptide</keyword>
<dbReference type="STRING" id="1891926.Fuma_04736"/>
<proteinExistence type="predicted"/>
<dbReference type="SUPFAM" id="SSF103025">
    <property type="entry name" value="Folate-binding domain"/>
    <property type="match status" value="1"/>
</dbReference>
<dbReference type="AlphaFoldDB" id="A0A1P8WLY6"/>
<accession>A0A1P8WLY6</accession>
<dbReference type="NCBIfam" id="TIGR03317">
    <property type="entry name" value="ygfZ_signature"/>
    <property type="match status" value="1"/>
</dbReference>
<dbReference type="RefSeq" id="WP_077026297.1">
    <property type="nucleotide sequence ID" value="NZ_CP017641.1"/>
</dbReference>
<protein>
    <submittedName>
        <fullName evidence="3">tRNA-modifying protein YgfZ</fullName>
    </submittedName>
</protein>
<evidence type="ECO:0000256" key="1">
    <source>
        <dbReference type="ARBA" id="ARBA00022946"/>
    </source>
</evidence>
<dbReference type="KEGG" id="fmr:Fuma_04736"/>
<reference evidence="3 4" key="1">
    <citation type="journal article" date="2016" name="Front. Microbiol.">
        <title>Fuerstia marisgermanicae gen. nov., sp. nov., an Unusual Member of the Phylum Planctomycetes from the German Wadden Sea.</title>
        <authorList>
            <person name="Kohn T."/>
            <person name="Heuer A."/>
            <person name="Jogler M."/>
            <person name="Vollmers J."/>
            <person name="Boedeker C."/>
            <person name="Bunk B."/>
            <person name="Rast P."/>
            <person name="Borchert D."/>
            <person name="Glockner I."/>
            <person name="Freese H.M."/>
            <person name="Klenk H.P."/>
            <person name="Overmann J."/>
            <person name="Kaster A.K."/>
            <person name="Rohde M."/>
            <person name="Wiegand S."/>
            <person name="Jogler C."/>
        </authorList>
    </citation>
    <scope>NUCLEOTIDE SEQUENCE [LARGE SCALE GENOMIC DNA]</scope>
    <source>
        <strain evidence="3 4">NH11</strain>
    </source>
</reference>